<name>A0A857DFY7_9FIRM</name>
<dbReference type="Proteomes" id="UP000430508">
    <property type="component" value="Chromosome"/>
</dbReference>
<dbReference type="PROSITE" id="PS51330">
    <property type="entry name" value="DHFR_2"/>
    <property type="match status" value="1"/>
</dbReference>
<evidence type="ECO:0000256" key="6">
    <source>
        <dbReference type="ARBA" id="ARBA00023002"/>
    </source>
</evidence>
<protein>
    <recommendedName>
        <fullName evidence="3">dihydrofolate reductase</fullName>
        <ecNumber evidence="3">1.5.1.3</ecNumber>
    </recommendedName>
</protein>
<accession>A0A857DFY7</accession>
<evidence type="ECO:0000256" key="5">
    <source>
        <dbReference type="ARBA" id="ARBA00022857"/>
    </source>
</evidence>
<keyword evidence="5" id="KW-0521">NADP</keyword>
<comment type="similarity">
    <text evidence="2">Belongs to the dihydrofolate reductase family.</text>
</comment>
<sequence>MKAIVSVDQNWGIGYKGDLLLKIPEDMKFFKQMTVGKVVVMGRGTYESLPGKEPLKGRTNIILSTNKDFQDERFIICHSLEDLLQELKKYPSDDICVIGGESLFQLLMPYLNELYVTKIRHTFPADKHLRNVDEDDNWKVESEGELQTYNDIQYSVVKYIRK</sequence>
<organism evidence="8 9">
    <name type="scientific">Dehalobacter restrictus</name>
    <dbReference type="NCBI Taxonomy" id="55583"/>
    <lineage>
        <taxon>Bacteria</taxon>
        <taxon>Bacillati</taxon>
        <taxon>Bacillota</taxon>
        <taxon>Clostridia</taxon>
        <taxon>Eubacteriales</taxon>
        <taxon>Desulfitobacteriaceae</taxon>
        <taxon>Dehalobacter</taxon>
    </lineage>
</organism>
<evidence type="ECO:0000313" key="8">
    <source>
        <dbReference type="EMBL" id="QGZ99620.1"/>
    </source>
</evidence>
<dbReference type="GO" id="GO:0046655">
    <property type="term" value="P:folic acid metabolic process"/>
    <property type="evidence" value="ECO:0007669"/>
    <property type="project" value="TreeGrafter"/>
</dbReference>
<evidence type="ECO:0000259" key="7">
    <source>
        <dbReference type="PROSITE" id="PS51330"/>
    </source>
</evidence>
<evidence type="ECO:0000256" key="2">
    <source>
        <dbReference type="ARBA" id="ARBA00009539"/>
    </source>
</evidence>
<dbReference type="InterPro" id="IPR024072">
    <property type="entry name" value="DHFR-like_dom_sf"/>
</dbReference>
<dbReference type="EMBL" id="CP046996">
    <property type="protein sequence ID" value="QGZ99620.1"/>
    <property type="molecule type" value="Genomic_DNA"/>
</dbReference>
<comment type="pathway">
    <text evidence="1">Cofactor biosynthesis; tetrahydrofolate biosynthesis; 5,6,7,8-tetrahydrofolate from 7,8-dihydrofolate: step 1/1.</text>
</comment>
<proteinExistence type="inferred from homology"/>
<dbReference type="GO" id="GO:0006730">
    <property type="term" value="P:one-carbon metabolic process"/>
    <property type="evidence" value="ECO:0007669"/>
    <property type="project" value="UniProtKB-KW"/>
</dbReference>
<dbReference type="SUPFAM" id="SSF53597">
    <property type="entry name" value="Dihydrofolate reductase-like"/>
    <property type="match status" value="1"/>
</dbReference>
<dbReference type="CDD" id="cd00209">
    <property type="entry name" value="DHFR"/>
    <property type="match status" value="1"/>
</dbReference>
<dbReference type="PANTHER" id="PTHR48069">
    <property type="entry name" value="DIHYDROFOLATE REDUCTASE"/>
    <property type="match status" value="1"/>
</dbReference>
<dbReference type="InterPro" id="IPR001796">
    <property type="entry name" value="DHFR_dom"/>
</dbReference>
<dbReference type="InterPro" id="IPR012259">
    <property type="entry name" value="DHFR"/>
</dbReference>
<evidence type="ECO:0000256" key="1">
    <source>
        <dbReference type="ARBA" id="ARBA00004903"/>
    </source>
</evidence>
<dbReference type="PANTHER" id="PTHR48069:SF3">
    <property type="entry name" value="DIHYDROFOLATE REDUCTASE"/>
    <property type="match status" value="1"/>
</dbReference>
<dbReference type="AlphaFoldDB" id="A0A857DFY7"/>
<evidence type="ECO:0000256" key="3">
    <source>
        <dbReference type="ARBA" id="ARBA00012856"/>
    </source>
</evidence>
<keyword evidence="6" id="KW-0560">Oxidoreductase</keyword>
<keyword evidence="4" id="KW-0554">One-carbon metabolism</keyword>
<dbReference type="UniPathway" id="UPA00077">
    <property type="reaction ID" value="UER00158"/>
</dbReference>
<dbReference type="Pfam" id="PF00186">
    <property type="entry name" value="DHFR_1"/>
    <property type="match status" value="1"/>
</dbReference>
<evidence type="ECO:0000313" key="9">
    <source>
        <dbReference type="Proteomes" id="UP000430508"/>
    </source>
</evidence>
<dbReference type="GO" id="GO:0050661">
    <property type="term" value="F:NADP binding"/>
    <property type="evidence" value="ECO:0007669"/>
    <property type="project" value="InterPro"/>
</dbReference>
<reference evidence="8 9" key="1">
    <citation type="submission" date="2019-12" db="EMBL/GenBank/DDBJ databases">
        <title>Sequence classification of anaerobic respiratory reductive dehalogenases: First we see many, then we see few.</title>
        <authorList>
            <person name="Molenda O."/>
            <person name="Puentes Jacome L.A."/>
            <person name="Cao X."/>
            <person name="Nesbo C.L."/>
            <person name="Tang S."/>
            <person name="Morson N."/>
            <person name="Patron J."/>
            <person name="Lomheim L."/>
            <person name="Wishart D.S."/>
            <person name="Edwards E.A."/>
        </authorList>
    </citation>
    <scope>NUCLEOTIDE SEQUENCE [LARGE SCALE GENOMIC DNA]</scope>
    <source>
        <strain evidence="8 9">12DCA</strain>
    </source>
</reference>
<dbReference type="GO" id="GO:0046452">
    <property type="term" value="P:dihydrofolate metabolic process"/>
    <property type="evidence" value="ECO:0007669"/>
    <property type="project" value="TreeGrafter"/>
</dbReference>
<dbReference type="PRINTS" id="PR00070">
    <property type="entry name" value="DHFR"/>
</dbReference>
<dbReference type="GO" id="GO:0046654">
    <property type="term" value="P:tetrahydrofolate biosynthetic process"/>
    <property type="evidence" value="ECO:0007669"/>
    <property type="project" value="UniProtKB-UniPathway"/>
</dbReference>
<dbReference type="GO" id="GO:0004146">
    <property type="term" value="F:dihydrofolate reductase activity"/>
    <property type="evidence" value="ECO:0007669"/>
    <property type="project" value="UniProtKB-EC"/>
</dbReference>
<evidence type="ECO:0000256" key="4">
    <source>
        <dbReference type="ARBA" id="ARBA00022563"/>
    </source>
</evidence>
<gene>
    <name evidence="8" type="ORF">GQ588_02620</name>
</gene>
<dbReference type="RefSeq" id="WP_019225196.1">
    <property type="nucleotide sequence ID" value="NZ_CP046996.1"/>
</dbReference>
<dbReference type="EC" id="1.5.1.3" evidence="3"/>
<dbReference type="Gene3D" id="3.40.430.10">
    <property type="entry name" value="Dihydrofolate Reductase, subunit A"/>
    <property type="match status" value="1"/>
</dbReference>
<feature type="domain" description="DHFR" evidence="7">
    <location>
        <begin position="1"/>
        <end position="161"/>
    </location>
</feature>